<accession>A0A1H3VI77</accession>
<keyword evidence="4" id="KW-1185">Reference proteome</keyword>
<gene>
    <name evidence="3" type="ORF">SAMN02910418_00053</name>
</gene>
<feature type="domain" description="Isochorismatase-like" evidence="2">
    <location>
        <begin position="6"/>
        <end position="163"/>
    </location>
</feature>
<protein>
    <submittedName>
        <fullName evidence="3">Nicotinamidase-related amidase</fullName>
    </submittedName>
</protein>
<dbReference type="AlphaFoldDB" id="A0A1H3VI77"/>
<evidence type="ECO:0000313" key="3">
    <source>
        <dbReference type="EMBL" id="SDZ73954.1"/>
    </source>
</evidence>
<dbReference type="Pfam" id="PF00857">
    <property type="entry name" value="Isochorismatase"/>
    <property type="match status" value="1"/>
</dbReference>
<reference evidence="4" key="1">
    <citation type="submission" date="2016-10" db="EMBL/GenBank/DDBJ databases">
        <authorList>
            <person name="Varghese N."/>
            <person name="Submissions S."/>
        </authorList>
    </citation>
    <scope>NUCLEOTIDE SEQUENCE [LARGE SCALE GENOMIC DNA]</scope>
    <source>
        <strain evidence="4">KPR-1</strain>
    </source>
</reference>
<keyword evidence="1" id="KW-0378">Hydrolase</keyword>
<dbReference type="EMBL" id="FNQV01000001">
    <property type="protein sequence ID" value="SDZ73954.1"/>
    <property type="molecule type" value="Genomic_DNA"/>
</dbReference>
<organism evidence="3 4">
    <name type="scientific">Bowdeniella nasicola</name>
    <dbReference type="NCBI Taxonomy" id="208480"/>
    <lineage>
        <taxon>Bacteria</taxon>
        <taxon>Bacillati</taxon>
        <taxon>Actinomycetota</taxon>
        <taxon>Actinomycetes</taxon>
        <taxon>Actinomycetales</taxon>
        <taxon>Actinomycetaceae</taxon>
        <taxon>Bowdeniella</taxon>
    </lineage>
</organism>
<dbReference type="SUPFAM" id="SSF52499">
    <property type="entry name" value="Isochorismatase-like hydrolases"/>
    <property type="match status" value="1"/>
</dbReference>
<dbReference type="PANTHER" id="PTHR43540">
    <property type="entry name" value="PEROXYUREIDOACRYLATE/UREIDOACRYLATE AMIDOHYDROLASE-RELATED"/>
    <property type="match status" value="1"/>
</dbReference>
<name>A0A1H3VI77_9ACTO</name>
<dbReference type="Proteomes" id="UP000199288">
    <property type="component" value="Unassembled WGS sequence"/>
</dbReference>
<evidence type="ECO:0000313" key="4">
    <source>
        <dbReference type="Proteomes" id="UP000199288"/>
    </source>
</evidence>
<dbReference type="GO" id="GO:0016787">
    <property type="term" value="F:hydrolase activity"/>
    <property type="evidence" value="ECO:0007669"/>
    <property type="project" value="UniProtKB-KW"/>
</dbReference>
<sequence length="183" mass="19639">MNSAPWLLVIDPQVIFADPGSDWASPMWGATEPNILSLIEAFGDRTIITRWIPPQDPTGSWRDYMAAWPFADVPPTDEKLDLLPPFVDAPGHRIDEPTFGKWGANLRAITGETPHLVVAGVSTDCCVLSTVIPAADAGAYLTVVSDACAGSSEDNHRAALHCMGLYPPQVTLQGTAEILKTMG</sequence>
<dbReference type="Gene3D" id="3.40.50.850">
    <property type="entry name" value="Isochorismatase-like"/>
    <property type="match status" value="1"/>
</dbReference>
<dbReference type="InterPro" id="IPR050272">
    <property type="entry name" value="Isochorismatase-like_hydrls"/>
</dbReference>
<dbReference type="InterPro" id="IPR000868">
    <property type="entry name" value="Isochorismatase-like_dom"/>
</dbReference>
<dbReference type="PANTHER" id="PTHR43540:SF6">
    <property type="entry name" value="ISOCHORISMATASE-LIKE DOMAIN-CONTAINING PROTEIN"/>
    <property type="match status" value="1"/>
</dbReference>
<dbReference type="RefSeq" id="WP_092560827.1">
    <property type="nucleotide sequence ID" value="NZ_FNQV01000001.1"/>
</dbReference>
<dbReference type="OrthoDB" id="4426059at2"/>
<dbReference type="InterPro" id="IPR036380">
    <property type="entry name" value="Isochorismatase-like_sf"/>
</dbReference>
<dbReference type="CDD" id="cd00431">
    <property type="entry name" value="cysteine_hydrolases"/>
    <property type="match status" value="1"/>
</dbReference>
<evidence type="ECO:0000256" key="1">
    <source>
        <dbReference type="ARBA" id="ARBA00022801"/>
    </source>
</evidence>
<proteinExistence type="predicted"/>
<evidence type="ECO:0000259" key="2">
    <source>
        <dbReference type="Pfam" id="PF00857"/>
    </source>
</evidence>